<keyword evidence="4 6" id="KW-1133">Transmembrane helix</keyword>
<sequence length="234" mass="25768">MRLPESLQDLASSEAVRFLRRPKSITRILAGVFALVVFSSLLTDGYQNTTDSPKLHCVLNSNRAACSFAVGAGFLAFLSCLVFLALDARETHMVNTHLKMVFWLLDIILAVLWAIIWFVGFCFLANQWHHSSPREFLLGSASAKAAITFAFFSIFVWISQAYLVFQDLRSDVPVPYKRSLDERGVVLTTLSPLSTSSSVNLPISSPISQSYSSSALSPYTTTPKAACLAMMPDS</sequence>
<evidence type="ECO:0000256" key="3">
    <source>
        <dbReference type="ARBA" id="ARBA00022692"/>
    </source>
</evidence>
<dbReference type="AlphaFoldDB" id="A0A091D5E4"/>
<feature type="transmembrane region" description="Helical" evidence="6">
    <location>
        <begin position="146"/>
        <end position="165"/>
    </location>
</feature>
<organism evidence="8 9">
    <name type="scientific">Fukomys damarensis</name>
    <name type="common">Damaraland mole rat</name>
    <name type="synonym">Cryptomys damarensis</name>
    <dbReference type="NCBI Taxonomy" id="885580"/>
    <lineage>
        <taxon>Eukaryota</taxon>
        <taxon>Metazoa</taxon>
        <taxon>Chordata</taxon>
        <taxon>Craniata</taxon>
        <taxon>Vertebrata</taxon>
        <taxon>Euteleostomi</taxon>
        <taxon>Mammalia</taxon>
        <taxon>Eutheria</taxon>
        <taxon>Euarchontoglires</taxon>
        <taxon>Glires</taxon>
        <taxon>Rodentia</taxon>
        <taxon>Hystricomorpha</taxon>
        <taxon>Bathyergidae</taxon>
        <taxon>Fukomys</taxon>
    </lineage>
</organism>
<gene>
    <name evidence="8" type="ORF">H920_12409</name>
</gene>
<keyword evidence="3 6" id="KW-0812">Transmembrane</keyword>
<protein>
    <recommendedName>
        <fullName evidence="6">Synaptogyrin</fullName>
    </recommendedName>
</protein>
<feature type="transmembrane region" description="Helical" evidence="6">
    <location>
        <begin position="25"/>
        <end position="42"/>
    </location>
</feature>
<evidence type="ECO:0000313" key="8">
    <source>
        <dbReference type="EMBL" id="KFO26252.1"/>
    </source>
</evidence>
<accession>A0A091D5E4</accession>
<reference evidence="8 9" key="1">
    <citation type="submission" date="2013-11" db="EMBL/GenBank/DDBJ databases">
        <title>The Damaraland mole rat (Fukomys damarensis) genome and evolution of African mole rats.</title>
        <authorList>
            <person name="Gladyshev V.N."/>
            <person name="Fang X."/>
        </authorList>
    </citation>
    <scope>NUCLEOTIDE SEQUENCE [LARGE SCALE GENOMIC DNA]</scope>
    <source>
        <tissue evidence="8">Liver</tissue>
    </source>
</reference>
<dbReference type="GO" id="GO:0030672">
    <property type="term" value="C:synaptic vesicle membrane"/>
    <property type="evidence" value="ECO:0007669"/>
    <property type="project" value="TreeGrafter"/>
</dbReference>
<comment type="similarity">
    <text evidence="2 6">Belongs to the synaptogyrin family.</text>
</comment>
<dbReference type="InterPro" id="IPR016579">
    <property type="entry name" value="Synaptogyrin"/>
</dbReference>
<dbReference type="PANTHER" id="PTHR10838">
    <property type="entry name" value="SYNAPTOGYRIN"/>
    <property type="match status" value="1"/>
</dbReference>
<evidence type="ECO:0000256" key="1">
    <source>
        <dbReference type="ARBA" id="ARBA00004141"/>
    </source>
</evidence>
<evidence type="ECO:0000256" key="6">
    <source>
        <dbReference type="PIRNR" id="PIRNR011282"/>
    </source>
</evidence>
<dbReference type="PROSITE" id="PS51225">
    <property type="entry name" value="MARVEL"/>
    <property type="match status" value="1"/>
</dbReference>
<dbReference type="Proteomes" id="UP000028990">
    <property type="component" value="Unassembled WGS sequence"/>
</dbReference>
<evidence type="ECO:0000256" key="4">
    <source>
        <dbReference type="ARBA" id="ARBA00022989"/>
    </source>
</evidence>
<evidence type="ECO:0000256" key="2">
    <source>
        <dbReference type="ARBA" id="ARBA00010252"/>
    </source>
</evidence>
<dbReference type="STRING" id="885580.ENSFDAP00000021060"/>
<dbReference type="Pfam" id="PF01284">
    <property type="entry name" value="MARVEL"/>
    <property type="match status" value="1"/>
</dbReference>
<name>A0A091D5E4_FUKDA</name>
<feature type="domain" description="MARVEL" evidence="7">
    <location>
        <begin position="18"/>
        <end position="169"/>
    </location>
</feature>
<evidence type="ECO:0000259" key="7">
    <source>
        <dbReference type="PROSITE" id="PS51225"/>
    </source>
</evidence>
<evidence type="ECO:0000256" key="5">
    <source>
        <dbReference type="ARBA" id="ARBA00023136"/>
    </source>
</evidence>
<comment type="subcellular location">
    <subcellularLocation>
        <location evidence="1 6">Membrane</location>
        <topology evidence="1 6">Multi-pass membrane protein</topology>
    </subcellularLocation>
</comment>
<keyword evidence="5 6" id="KW-0472">Membrane</keyword>
<keyword evidence="9" id="KW-1185">Reference proteome</keyword>
<evidence type="ECO:0000313" key="9">
    <source>
        <dbReference type="Proteomes" id="UP000028990"/>
    </source>
</evidence>
<dbReference type="EMBL" id="KN123228">
    <property type="protein sequence ID" value="KFO26252.1"/>
    <property type="molecule type" value="Genomic_DNA"/>
</dbReference>
<dbReference type="PIRSF" id="PIRSF011282">
    <property type="entry name" value="Synaptogyrin"/>
    <property type="match status" value="1"/>
</dbReference>
<dbReference type="OMA" id="IWIFQAY"/>
<proteinExistence type="inferred from homology"/>
<dbReference type="GO" id="GO:0031594">
    <property type="term" value="C:neuromuscular junction"/>
    <property type="evidence" value="ECO:0007669"/>
    <property type="project" value="TreeGrafter"/>
</dbReference>
<dbReference type="eggNOG" id="KOG4016">
    <property type="taxonomic scope" value="Eukaryota"/>
</dbReference>
<dbReference type="InterPro" id="IPR008253">
    <property type="entry name" value="Marvel"/>
</dbReference>
<dbReference type="OrthoDB" id="10041611at2759"/>
<feature type="transmembrane region" description="Helical" evidence="6">
    <location>
        <begin position="62"/>
        <end position="88"/>
    </location>
</feature>
<feature type="transmembrane region" description="Helical" evidence="6">
    <location>
        <begin position="100"/>
        <end position="126"/>
    </location>
</feature>
<dbReference type="PANTHER" id="PTHR10838:SF22">
    <property type="entry name" value="SYNAPTOGYRIN-4"/>
    <property type="match status" value="1"/>
</dbReference>